<protein>
    <submittedName>
        <fullName evidence="1">Uncharacterized protein</fullName>
    </submittedName>
</protein>
<evidence type="ECO:0000313" key="2">
    <source>
        <dbReference type="Proteomes" id="UP000075455"/>
    </source>
</evidence>
<dbReference type="Proteomes" id="UP000075455">
    <property type="component" value="Unassembled WGS sequence"/>
</dbReference>
<dbReference type="EMBL" id="LQYS01000027">
    <property type="protein sequence ID" value="KYD16933.1"/>
    <property type="molecule type" value="Genomic_DNA"/>
</dbReference>
<sequence>MKILYKMHELSYITITYLKDLTSIHSKHFFNISIRLCKVKD</sequence>
<organism evidence="1 2">
    <name type="scientific">Saccharococcus caldoxylosilyticus</name>
    <dbReference type="NCBI Taxonomy" id="81408"/>
    <lineage>
        <taxon>Bacteria</taxon>
        <taxon>Bacillati</taxon>
        <taxon>Bacillota</taxon>
        <taxon>Bacilli</taxon>
        <taxon>Bacillales</taxon>
        <taxon>Anoxybacillaceae</taxon>
        <taxon>Saccharococcus</taxon>
    </lineage>
</organism>
<evidence type="ECO:0000313" key="1">
    <source>
        <dbReference type="EMBL" id="KYD16933.1"/>
    </source>
</evidence>
<dbReference type="AlphaFoldDB" id="A0A150LXD2"/>
<accession>A0A150LXD2</accession>
<gene>
    <name evidence="1" type="ORF">B4119_3631</name>
</gene>
<dbReference type="STRING" id="81408.B4119_3631"/>
<reference evidence="1 2" key="1">
    <citation type="submission" date="2016-01" db="EMBL/GenBank/DDBJ databases">
        <title>Draft Genome Sequences of Seven Thermophilic Sporeformers Isolated from Foods.</title>
        <authorList>
            <person name="Berendsen E.M."/>
            <person name="Wells-Bennik M.H."/>
            <person name="Krawcyk A.O."/>
            <person name="De Jong A."/>
            <person name="Holsappel S."/>
            <person name="Eijlander R.T."/>
            <person name="Kuipers O.P."/>
        </authorList>
    </citation>
    <scope>NUCLEOTIDE SEQUENCE [LARGE SCALE GENOMIC DNA]</scope>
    <source>
        <strain evidence="1 2">B4119</strain>
    </source>
</reference>
<proteinExistence type="predicted"/>
<name>A0A150LXD2_9BACL</name>
<comment type="caution">
    <text evidence="1">The sequence shown here is derived from an EMBL/GenBank/DDBJ whole genome shotgun (WGS) entry which is preliminary data.</text>
</comment>